<feature type="compositionally biased region" description="Polar residues" evidence="1">
    <location>
        <begin position="230"/>
        <end position="247"/>
    </location>
</feature>
<feature type="compositionally biased region" description="Basic and acidic residues" evidence="1">
    <location>
        <begin position="324"/>
        <end position="334"/>
    </location>
</feature>
<evidence type="ECO:0000313" key="2">
    <source>
        <dbReference type="EMBL" id="KAF9694690.1"/>
    </source>
</evidence>
<reference evidence="2" key="2">
    <citation type="submission" date="2020-09" db="EMBL/GenBank/DDBJ databases">
        <title>Reference genome assembly for Australian Ascochyta lentis isolate Al4.</title>
        <authorList>
            <person name="Lee R.C."/>
            <person name="Farfan-Caceres L.M."/>
            <person name="Debler J.W."/>
            <person name="Williams A.H."/>
            <person name="Henares B.M."/>
        </authorList>
    </citation>
    <scope>NUCLEOTIDE SEQUENCE</scope>
    <source>
        <strain evidence="2">Al4</strain>
    </source>
</reference>
<feature type="region of interest" description="Disordered" evidence="1">
    <location>
        <begin position="308"/>
        <end position="334"/>
    </location>
</feature>
<keyword evidence="3" id="KW-1185">Reference proteome</keyword>
<dbReference type="OrthoDB" id="3779466at2759"/>
<proteinExistence type="predicted"/>
<dbReference type="Proteomes" id="UP000651452">
    <property type="component" value="Unassembled WGS sequence"/>
</dbReference>
<evidence type="ECO:0000256" key="1">
    <source>
        <dbReference type="SAM" id="MobiDB-lite"/>
    </source>
</evidence>
<sequence length="385" mass="44399">MEPKDNDTAKNFRRYARKEFPDEFARFRNFYRCDFEEKTYLDENHAAHNVSVLLVGHYHTRKAGPPVWAQATSTCVRYYQGKAGAPVCTPIPEEHVTRIYYSAPYSTMVGAQTGRSRPTDRKAEHYFAETIVNVFFLFAGRLEQVSNPGKTDMLSNFRYACMNTTTKPDIQELVNSTVLQQPEPLPADDAVKRESKKRKRSSHDHGQRIKQEDDIDIVAGNPTYHPDPPSQSQDRLVQHLSSHSPTPYSVARDTPQISLLDQLRNYEADMTFKLEQEKRARCDEVQALRAKLYEQELKTQAAEEKLFREKKKRKRAEEQVEGLRSQKEALEERSASPEVECVGPKWHTCKAMIAGQKKEINRTRQAILTRNETISKLRKALAKEH</sequence>
<feature type="compositionally biased region" description="Basic and acidic residues" evidence="1">
    <location>
        <begin position="203"/>
        <end position="212"/>
    </location>
</feature>
<gene>
    <name evidence="2" type="ORF">EKO04_007295</name>
</gene>
<feature type="region of interest" description="Disordered" evidence="1">
    <location>
        <begin position="177"/>
        <end position="251"/>
    </location>
</feature>
<accession>A0A8H7MH98</accession>
<dbReference type="EMBL" id="RZGK01000013">
    <property type="protein sequence ID" value="KAF9694690.1"/>
    <property type="molecule type" value="Genomic_DNA"/>
</dbReference>
<reference evidence="2" key="1">
    <citation type="submission" date="2018-12" db="EMBL/GenBank/DDBJ databases">
        <authorList>
            <person name="Syme R.A."/>
            <person name="Farfan-Caceres L."/>
            <person name="Lichtenzveig J."/>
        </authorList>
    </citation>
    <scope>NUCLEOTIDE SEQUENCE</scope>
    <source>
        <strain evidence="2">Al4</strain>
    </source>
</reference>
<evidence type="ECO:0000313" key="3">
    <source>
        <dbReference type="Proteomes" id="UP000651452"/>
    </source>
</evidence>
<name>A0A8H7MH98_9PLEO</name>
<comment type="caution">
    <text evidence="2">The sequence shown here is derived from an EMBL/GenBank/DDBJ whole genome shotgun (WGS) entry which is preliminary data.</text>
</comment>
<organism evidence="2 3">
    <name type="scientific">Ascochyta lentis</name>
    <dbReference type="NCBI Taxonomy" id="205686"/>
    <lineage>
        <taxon>Eukaryota</taxon>
        <taxon>Fungi</taxon>
        <taxon>Dikarya</taxon>
        <taxon>Ascomycota</taxon>
        <taxon>Pezizomycotina</taxon>
        <taxon>Dothideomycetes</taxon>
        <taxon>Pleosporomycetidae</taxon>
        <taxon>Pleosporales</taxon>
        <taxon>Pleosporineae</taxon>
        <taxon>Didymellaceae</taxon>
        <taxon>Ascochyta</taxon>
    </lineage>
</organism>
<protein>
    <submittedName>
        <fullName evidence="2">Uncharacterized protein</fullName>
    </submittedName>
</protein>
<dbReference type="AlphaFoldDB" id="A0A8H7MH98"/>